<accession>G5CJ37</accession>
<evidence type="ECO:0000313" key="1">
    <source>
        <dbReference type="EMBL" id="AEP14314.1"/>
    </source>
</evidence>
<sequence length="38" mass="4182">MLHGTHDGKTNTVFGHLQKSNGTRMVKEEKTVTQIAAD</sequence>
<protein>
    <submittedName>
        <fullName evidence="1">Uncharacterized protein</fullName>
    </submittedName>
</protein>
<organism evidence="1">
    <name type="scientific">Sulfobacillus thermotolerans</name>
    <dbReference type="NCBI Taxonomy" id="338644"/>
    <lineage>
        <taxon>Bacteria</taxon>
        <taxon>Bacillati</taxon>
        <taxon>Bacillota</taxon>
        <taxon>Clostridia</taxon>
        <taxon>Eubacteriales</taxon>
        <taxon>Clostridiales Family XVII. Incertae Sedis</taxon>
        <taxon>Sulfobacillus</taxon>
    </lineage>
</organism>
<dbReference type="EMBL" id="JN119829">
    <property type="protein sequence ID" value="AEP14314.1"/>
    <property type="molecule type" value="Genomic_DNA"/>
</dbReference>
<name>G5CJ37_9FIRM</name>
<keyword evidence="1" id="KW-0614">Plasmid</keyword>
<dbReference type="AlphaFoldDB" id="G5CJ37"/>
<reference evidence="1" key="1">
    <citation type="journal article" date="2011" name="Appl. Environ. Microbiol.">
        <title>Two Large, Related, Cryptic Plasmids from Geographically Distinct Isolates of Sulfobacillus thermotolerans.</title>
        <authorList>
            <person name="Deane S.M."/>
            <person name="Rawlings D.E."/>
        </authorList>
    </citation>
    <scope>NUCLEOTIDE SEQUENCE</scope>
    <source>
        <strain evidence="1">L15</strain>
        <plasmid evidence="1">pL15</plasmid>
    </source>
</reference>
<gene>
    <name evidence="1" type="primary">orfL67</name>
</gene>
<proteinExistence type="predicted"/>
<geneLocation type="plasmid" evidence="1">
    <name>pL15</name>
</geneLocation>